<name>A0A089HPR8_PAEDU</name>
<evidence type="ECO:0000313" key="1">
    <source>
        <dbReference type="EMBL" id="AIQ13077.1"/>
    </source>
</evidence>
<dbReference type="KEGG" id="pdu:PDUR_15000"/>
<dbReference type="STRING" id="44251.PDUR_15000"/>
<reference evidence="1 2" key="1">
    <citation type="submission" date="2014-08" db="EMBL/GenBank/DDBJ databases">
        <title>Comparative genomics of the Paenibacillus odorifer group.</title>
        <authorList>
            <person name="den Bakker H.C."/>
            <person name="Tsai Y.-C."/>
            <person name="Martin N."/>
            <person name="Korlach J."/>
            <person name="Wiedmann M."/>
        </authorList>
    </citation>
    <scope>NUCLEOTIDE SEQUENCE [LARGE SCALE GENOMIC DNA]</scope>
    <source>
        <strain evidence="1 2">DSM 1735</strain>
    </source>
</reference>
<dbReference type="EMBL" id="CP009288">
    <property type="protein sequence ID" value="AIQ13077.1"/>
    <property type="molecule type" value="Genomic_DNA"/>
</dbReference>
<keyword evidence="2" id="KW-1185">Reference proteome</keyword>
<dbReference type="Proteomes" id="UP000029409">
    <property type="component" value="Chromosome"/>
</dbReference>
<dbReference type="AlphaFoldDB" id="A0A089HPR8"/>
<sequence>MAALVVQELLTQDGKFIPLTSQYGAVRSSSCFSRLHFNTQHARSSDSGIVSLMLLHLVL</sequence>
<proteinExistence type="predicted"/>
<gene>
    <name evidence="1" type="ORF">PDUR_15000</name>
</gene>
<protein>
    <submittedName>
        <fullName evidence="1">Uncharacterized protein</fullName>
    </submittedName>
</protein>
<accession>A0A089HPR8</accession>
<evidence type="ECO:0000313" key="2">
    <source>
        <dbReference type="Proteomes" id="UP000029409"/>
    </source>
</evidence>
<organism evidence="1 2">
    <name type="scientific">Paenibacillus durus</name>
    <name type="common">Paenibacillus azotofixans</name>
    <dbReference type="NCBI Taxonomy" id="44251"/>
    <lineage>
        <taxon>Bacteria</taxon>
        <taxon>Bacillati</taxon>
        <taxon>Bacillota</taxon>
        <taxon>Bacilli</taxon>
        <taxon>Bacillales</taxon>
        <taxon>Paenibacillaceae</taxon>
        <taxon>Paenibacillus</taxon>
    </lineage>
</organism>